<dbReference type="EMBL" id="WEHX01000047">
    <property type="protein sequence ID" value="KAB7658300.1"/>
    <property type="molecule type" value="Genomic_DNA"/>
</dbReference>
<dbReference type="RefSeq" id="WP_152158535.1">
    <property type="nucleotide sequence ID" value="NZ_WEHX01000047.1"/>
</dbReference>
<organism evidence="1 2">
    <name type="scientific">Sutterella seckii</name>
    <dbReference type="NCBI Taxonomy" id="1944635"/>
    <lineage>
        <taxon>Bacteria</taxon>
        <taxon>Pseudomonadati</taxon>
        <taxon>Pseudomonadota</taxon>
        <taxon>Betaproteobacteria</taxon>
        <taxon>Burkholderiales</taxon>
        <taxon>Sutterellaceae</taxon>
        <taxon>Sutterella</taxon>
    </lineage>
</organism>
<name>A0A6I1ENL8_9BURK</name>
<protein>
    <submittedName>
        <fullName evidence="1">Uncharacterized protein</fullName>
    </submittedName>
</protein>
<dbReference type="Proteomes" id="UP000430564">
    <property type="component" value="Unassembled WGS sequence"/>
</dbReference>
<accession>A0A6I1ENL8</accession>
<dbReference type="OrthoDB" id="9880981at2"/>
<evidence type="ECO:0000313" key="1">
    <source>
        <dbReference type="EMBL" id="KAB7658300.1"/>
    </source>
</evidence>
<evidence type="ECO:0000313" key="2">
    <source>
        <dbReference type="Proteomes" id="UP000430564"/>
    </source>
</evidence>
<sequence>MSSDFDDFTGCSYGMHDDHAMDFCGDSAFGRAGDIAFDHPGSPDDFHGSHFIFQDPSDSLHAEDRGFSSVFNANDGASRHFGEDDFRILSGTGAGDEGLNLGRDLVFWVAGEDARGTLSGWMDALWSWMEKSARR</sequence>
<comment type="caution">
    <text evidence="1">The sequence shown here is derived from an EMBL/GenBank/DDBJ whole genome shotgun (WGS) entry which is preliminary data.</text>
</comment>
<dbReference type="AlphaFoldDB" id="A0A6I1ENL8"/>
<gene>
    <name evidence="1" type="ORF">GBM95_07505</name>
</gene>
<reference evidence="1 2" key="1">
    <citation type="submission" date="2019-10" db="EMBL/GenBank/DDBJ databases">
        <title>Genome diversity of Sutterella seckii.</title>
        <authorList>
            <person name="Chaplin A.V."/>
            <person name="Sokolova S.R."/>
            <person name="Mosin K.A."/>
            <person name="Ivanova E.L."/>
            <person name="Kochetkova T.O."/>
            <person name="Goltsov A.Y."/>
            <person name="Trofimov D.Y."/>
            <person name="Efimov B.A."/>
        </authorList>
    </citation>
    <scope>NUCLEOTIDE SEQUENCE [LARGE SCALE GENOMIC DNA]</scope>
    <source>
        <strain evidence="1 2">ASD393</strain>
    </source>
</reference>
<proteinExistence type="predicted"/>